<dbReference type="PIRSF" id="PIRSF000127">
    <property type="entry name" value="Xanthine_DH"/>
    <property type="match status" value="1"/>
</dbReference>
<accession>A0A6B1DBG3</accession>
<dbReference type="GO" id="GO:0005506">
    <property type="term" value="F:iron ion binding"/>
    <property type="evidence" value="ECO:0007669"/>
    <property type="project" value="InterPro"/>
</dbReference>
<sequence>MPSTISLTVNGTLRQIDVRPGELLRTALRRLRIFSVKHGDETGESGADAILFTRTPGAPKSYRLVNSGLLLAFQADGASVITLEGLEEEDGEGGERSRAGFLSPRLTALQQQFIDCGAIQCGYCTPAQILAAQHLLDGDPRPGEAAVREAIAGVLCRCTGYVKPVQAILRAAAQLQGETPPPPLIDVRDAPATGEWPATDQPPANGWRDGGPDTQTQTRSLPVTVAPPRTQVVNKPEPKVDAVKLAKGRPVFADDVEYPGMLYGGLLTSPVAHARILSIDASDALALPGVHAVQTYADLPRVIYASGGQSYPQPPPYDQVSLDSKVRYVGDRVATVAAETPELVQEALERIKVEYEELPAVFSPEEAMQPGAPVIHDETDAQMIHDAKGNVAVKLLVDHNDVDAALESADFVFESEYRVHQVQQASIEPHIVITYWDEDDRLVIRTSTQVPFHVRRMVAPLLGLPVRRIRVVKPRIGGGFGGKQEMLIEDLCAHLTIATGRPVKFEYTRRQEFSSARTRHPQRLRFRSGVDAGGKLVGMEVRVVADTGAYGTHGLTVQMVTGFRALSTYWLPAARFDCDVVYTNKPVPGAFRGYGAPQALFGLEQHMEEMALAFGMDPVEFKRINWVKEGQTLPMAVAMGEGREGFPQTVESSGLAECVEAGAASIGWDRRADAGWKRPPDQPHIRRGIGLAICMHGTGIAGLDMGAASIKLNDDGSFNLLVGATDLGTGSDTVLAQIAAEALGVPLEQIVIYSSDTDFTPFDTGAYASSTTYISGGAVLKAAEDVSRQIRRHAAAHLFERIDADQLWLEDRKVLAPDGRAVSLEEVALHSIHQEEQHQIMATASHMSYVSPPPFAAQYAALEVDTETGQITVEKAVMAVDCGIAINPVTASGQVEGGMTQALGYALCEEMPYDEKGKLQIGRFGDYRILAADEMPELDTILVQTYEPTGPFGAKAIAEIPIDGMAPAVASAIFDATGVRIREIPFTPERVWRALRST</sequence>
<evidence type="ECO:0000256" key="2">
    <source>
        <dbReference type="ARBA" id="ARBA00022505"/>
    </source>
</evidence>
<dbReference type="Pfam" id="PF02738">
    <property type="entry name" value="MoCoBD_1"/>
    <property type="match status" value="1"/>
</dbReference>
<dbReference type="InterPro" id="IPR046867">
    <property type="entry name" value="AldOxase/xan_DH_MoCoBD2"/>
</dbReference>
<feature type="domain" description="Aldehyde oxidase/xanthine dehydrogenase a/b hammerhead" evidence="5">
    <location>
        <begin position="247"/>
        <end position="359"/>
    </location>
</feature>
<dbReference type="AlphaFoldDB" id="A0A6B1DBG3"/>
<proteinExistence type="inferred from homology"/>
<dbReference type="Pfam" id="PF01799">
    <property type="entry name" value="Fer2_2"/>
    <property type="match status" value="1"/>
</dbReference>
<evidence type="ECO:0000256" key="4">
    <source>
        <dbReference type="SAM" id="MobiDB-lite"/>
    </source>
</evidence>
<dbReference type="InterPro" id="IPR016208">
    <property type="entry name" value="Ald_Oxase/xanthine_DH-like"/>
</dbReference>
<dbReference type="PANTHER" id="PTHR11908">
    <property type="entry name" value="XANTHINE DEHYDROGENASE"/>
    <property type="match status" value="1"/>
</dbReference>
<dbReference type="Gene3D" id="3.10.20.30">
    <property type="match status" value="1"/>
</dbReference>
<dbReference type="GO" id="GO:0016491">
    <property type="term" value="F:oxidoreductase activity"/>
    <property type="evidence" value="ECO:0007669"/>
    <property type="project" value="UniProtKB-KW"/>
</dbReference>
<dbReference type="Gene3D" id="3.30.365.10">
    <property type="entry name" value="Aldehyde oxidase/xanthine dehydrogenase, molybdopterin binding domain"/>
    <property type="match status" value="4"/>
</dbReference>
<dbReference type="Gene3D" id="1.10.150.120">
    <property type="entry name" value="[2Fe-2S]-binding domain"/>
    <property type="match status" value="1"/>
</dbReference>
<feature type="region of interest" description="Disordered" evidence="4">
    <location>
        <begin position="178"/>
        <end position="219"/>
    </location>
</feature>
<dbReference type="InterPro" id="IPR002888">
    <property type="entry name" value="2Fe-2S-bd"/>
</dbReference>
<dbReference type="SUPFAM" id="SSF47741">
    <property type="entry name" value="CO dehydrogenase ISP C-domain like"/>
    <property type="match status" value="1"/>
</dbReference>
<keyword evidence="2" id="KW-0500">Molybdenum</keyword>
<comment type="caution">
    <text evidence="6">The sequence shown here is derived from an EMBL/GenBank/DDBJ whole genome shotgun (WGS) entry which is preliminary data.</text>
</comment>
<dbReference type="InterPro" id="IPR008274">
    <property type="entry name" value="AldOxase/xan_DH_MoCoBD1"/>
</dbReference>
<dbReference type="Pfam" id="PF20256">
    <property type="entry name" value="MoCoBD_2"/>
    <property type="match status" value="1"/>
</dbReference>
<dbReference type="InterPro" id="IPR012675">
    <property type="entry name" value="Beta-grasp_dom_sf"/>
</dbReference>
<dbReference type="SMART" id="SM01008">
    <property type="entry name" value="Ald_Xan_dh_C"/>
    <property type="match status" value="1"/>
</dbReference>
<dbReference type="SUPFAM" id="SSF54665">
    <property type="entry name" value="CO dehydrogenase molybdoprotein N-domain-like"/>
    <property type="match status" value="1"/>
</dbReference>
<dbReference type="SUPFAM" id="SSF56003">
    <property type="entry name" value="Molybdenum cofactor-binding domain"/>
    <property type="match status" value="1"/>
</dbReference>
<name>A0A6B1DBG3_9CHLR</name>
<dbReference type="EMBL" id="VXMH01000109">
    <property type="protein sequence ID" value="MYC97251.1"/>
    <property type="molecule type" value="Genomic_DNA"/>
</dbReference>
<dbReference type="InterPro" id="IPR036884">
    <property type="entry name" value="2Fe-2S-bd_dom_sf"/>
</dbReference>
<evidence type="ECO:0000259" key="5">
    <source>
        <dbReference type="SMART" id="SM01008"/>
    </source>
</evidence>
<dbReference type="InterPro" id="IPR000674">
    <property type="entry name" value="Ald_Oxase/Xan_DH_a/b"/>
</dbReference>
<evidence type="ECO:0000256" key="1">
    <source>
        <dbReference type="ARBA" id="ARBA00006849"/>
    </source>
</evidence>
<comment type="similarity">
    <text evidence="1">Belongs to the xanthine dehydrogenase family.</text>
</comment>
<dbReference type="InterPro" id="IPR037165">
    <property type="entry name" value="AldOxase/xan_DH_Mopterin-bd_sf"/>
</dbReference>
<reference evidence="6" key="1">
    <citation type="submission" date="2019-09" db="EMBL/GenBank/DDBJ databases">
        <title>Characterisation of the sponge microbiome using genome-centric metagenomics.</title>
        <authorList>
            <person name="Engelberts J.P."/>
            <person name="Robbins S.J."/>
            <person name="De Goeij J.M."/>
            <person name="Aranda M."/>
            <person name="Bell S.C."/>
            <person name="Webster N.S."/>
        </authorList>
    </citation>
    <scope>NUCLEOTIDE SEQUENCE</scope>
    <source>
        <strain evidence="6">SB0661_bin_32</strain>
    </source>
</reference>
<gene>
    <name evidence="6" type="ORF">F4X14_20025</name>
</gene>
<evidence type="ECO:0000313" key="6">
    <source>
        <dbReference type="EMBL" id="MYC97251.1"/>
    </source>
</evidence>
<dbReference type="InterPro" id="IPR036856">
    <property type="entry name" value="Ald_Oxase/Xan_DH_a/b_sf"/>
</dbReference>
<dbReference type="Gene3D" id="3.90.1170.50">
    <property type="entry name" value="Aldehyde oxidase/xanthine dehydrogenase, a/b hammerhead"/>
    <property type="match status" value="1"/>
</dbReference>
<keyword evidence="3" id="KW-0560">Oxidoreductase</keyword>
<dbReference type="PANTHER" id="PTHR11908:SF132">
    <property type="entry name" value="ALDEHYDE OXIDASE 1-RELATED"/>
    <property type="match status" value="1"/>
</dbReference>
<organism evidence="6">
    <name type="scientific">Caldilineaceae bacterium SB0661_bin_32</name>
    <dbReference type="NCBI Taxonomy" id="2605255"/>
    <lineage>
        <taxon>Bacteria</taxon>
        <taxon>Bacillati</taxon>
        <taxon>Chloroflexota</taxon>
        <taxon>Caldilineae</taxon>
        <taxon>Caldilineales</taxon>
        <taxon>Caldilineaceae</taxon>
    </lineage>
</organism>
<dbReference type="Pfam" id="PF01315">
    <property type="entry name" value="Ald_Xan_dh_C"/>
    <property type="match status" value="1"/>
</dbReference>
<evidence type="ECO:0000256" key="3">
    <source>
        <dbReference type="ARBA" id="ARBA00023002"/>
    </source>
</evidence>
<protein>
    <submittedName>
        <fullName evidence="6">Molybdopterin-dependent oxidoreductase</fullName>
    </submittedName>
</protein>